<feature type="region of interest" description="Disordered" evidence="3">
    <location>
        <begin position="159"/>
        <end position="188"/>
    </location>
</feature>
<sequence>MKIAAFNIQKFGTSKVSDPDVLAILVQNVMILGDFNADGAYVSKREMRSLRIRTDPNFHWLIADDVDTTASTANDHTYDRIVVYGKDMLEAVVPNSAKPFNFQKEYGLSEQQALKVSDHYPVEVELKSSVQMTKDAVDKTPITPARLVAVAALVRTIRTPGGSGSGSGSRTSSHRLLVSAKKPSGATT</sequence>
<dbReference type="AlphaFoldDB" id="A0A9Q0ILE6"/>
<dbReference type="GO" id="GO:0003677">
    <property type="term" value="F:DNA binding"/>
    <property type="evidence" value="ECO:0007669"/>
    <property type="project" value="TreeGrafter"/>
</dbReference>
<evidence type="ECO:0000313" key="5">
    <source>
        <dbReference type="Proteomes" id="UP001148018"/>
    </source>
</evidence>
<name>A0A9Q0ILE6_9TELE</name>
<dbReference type="Proteomes" id="UP001148018">
    <property type="component" value="Unassembled WGS sequence"/>
</dbReference>
<dbReference type="GO" id="GO:0006308">
    <property type="term" value="P:DNA catabolic process"/>
    <property type="evidence" value="ECO:0007669"/>
    <property type="project" value="InterPro"/>
</dbReference>
<evidence type="ECO:0000256" key="3">
    <source>
        <dbReference type="SAM" id="MobiDB-lite"/>
    </source>
</evidence>
<dbReference type="Gene3D" id="3.60.10.10">
    <property type="entry name" value="Endonuclease/exonuclease/phosphatase"/>
    <property type="match status" value="1"/>
</dbReference>
<keyword evidence="2" id="KW-0378">Hydrolase</keyword>
<dbReference type="EMBL" id="JANIIK010000046">
    <property type="protein sequence ID" value="KAJ3602365.1"/>
    <property type="molecule type" value="Genomic_DNA"/>
</dbReference>
<proteinExistence type="predicted"/>
<evidence type="ECO:0000256" key="2">
    <source>
        <dbReference type="ARBA" id="ARBA00022801"/>
    </source>
</evidence>
<gene>
    <name evidence="4" type="ORF">NHX12_030123</name>
</gene>
<dbReference type="PANTHER" id="PTHR11371:SF26">
    <property type="entry name" value="DEOXYRIBONUCLEASE"/>
    <property type="match status" value="1"/>
</dbReference>
<dbReference type="InterPro" id="IPR036691">
    <property type="entry name" value="Endo/exonu/phosph_ase_sf"/>
</dbReference>
<protein>
    <submittedName>
        <fullName evidence="4">Uncharacterized protein</fullName>
    </submittedName>
</protein>
<keyword evidence="1" id="KW-0540">Nuclease</keyword>
<evidence type="ECO:0000313" key="4">
    <source>
        <dbReference type="EMBL" id="KAJ3602365.1"/>
    </source>
</evidence>
<dbReference type="InterPro" id="IPR016202">
    <property type="entry name" value="DNase_I"/>
</dbReference>
<reference evidence="4" key="1">
    <citation type="submission" date="2022-07" db="EMBL/GenBank/DDBJ databases">
        <title>Chromosome-level genome of Muraenolepis orangiensis.</title>
        <authorList>
            <person name="Kim J."/>
        </authorList>
    </citation>
    <scope>NUCLEOTIDE SEQUENCE</scope>
    <source>
        <strain evidence="4">KU_S4_2022</strain>
        <tissue evidence="4">Muscle</tissue>
    </source>
</reference>
<dbReference type="PRINTS" id="PR00130">
    <property type="entry name" value="DNASEI"/>
</dbReference>
<dbReference type="PANTHER" id="PTHR11371">
    <property type="entry name" value="DEOXYRIBONUCLEASE"/>
    <property type="match status" value="1"/>
</dbReference>
<keyword evidence="5" id="KW-1185">Reference proteome</keyword>
<evidence type="ECO:0000256" key="1">
    <source>
        <dbReference type="ARBA" id="ARBA00022722"/>
    </source>
</evidence>
<dbReference type="GO" id="GO:0005634">
    <property type="term" value="C:nucleus"/>
    <property type="evidence" value="ECO:0007669"/>
    <property type="project" value="TreeGrafter"/>
</dbReference>
<accession>A0A9Q0ILE6</accession>
<dbReference type="SUPFAM" id="SSF56219">
    <property type="entry name" value="DNase I-like"/>
    <property type="match status" value="1"/>
</dbReference>
<dbReference type="SMART" id="SM00476">
    <property type="entry name" value="DNaseIc"/>
    <property type="match status" value="1"/>
</dbReference>
<dbReference type="GO" id="GO:0004530">
    <property type="term" value="F:deoxyribonuclease I activity"/>
    <property type="evidence" value="ECO:0007669"/>
    <property type="project" value="TreeGrafter"/>
</dbReference>
<comment type="caution">
    <text evidence="4">The sequence shown here is derived from an EMBL/GenBank/DDBJ whole genome shotgun (WGS) entry which is preliminary data.</text>
</comment>
<organism evidence="4 5">
    <name type="scientific">Muraenolepis orangiensis</name>
    <name type="common">Patagonian moray cod</name>
    <dbReference type="NCBI Taxonomy" id="630683"/>
    <lineage>
        <taxon>Eukaryota</taxon>
        <taxon>Metazoa</taxon>
        <taxon>Chordata</taxon>
        <taxon>Craniata</taxon>
        <taxon>Vertebrata</taxon>
        <taxon>Euteleostomi</taxon>
        <taxon>Actinopterygii</taxon>
        <taxon>Neopterygii</taxon>
        <taxon>Teleostei</taxon>
        <taxon>Neoteleostei</taxon>
        <taxon>Acanthomorphata</taxon>
        <taxon>Zeiogadaria</taxon>
        <taxon>Gadariae</taxon>
        <taxon>Gadiformes</taxon>
        <taxon>Muraenolepidoidei</taxon>
        <taxon>Muraenolepididae</taxon>
        <taxon>Muraenolepis</taxon>
    </lineage>
</organism>
<dbReference type="OrthoDB" id="8926866at2759"/>